<evidence type="ECO:0000256" key="1">
    <source>
        <dbReference type="SAM" id="MobiDB-lite"/>
    </source>
</evidence>
<dbReference type="InterPro" id="IPR017195">
    <property type="entry name" value="ABC_thiamin-permease_prd"/>
</dbReference>
<feature type="transmembrane region" description="Helical" evidence="2">
    <location>
        <begin position="170"/>
        <end position="192"/>
    </location>
</feature>
<name>A0A939IW19_9CORY</name>
<feature type="compositionally biased region" description="Low complexity" evidence="1">
    <location>
        <begin position="8"/>
        <end position="20"/>
    </location>
</feature>
<gene>
    <name evidence="3" type="ORF">JZY06_09425</name>
</gene>
<evidence type="ECO:0000256" key="2">
    <source>
        <dbReference type="SAM" id="Phobius"/>
    </source>
</evidence>
<dbReference type="AlphaFoldDB" id="A0A939IW19"/>
<proteinExistence type="predicted"/>
<dbReference type="Proteomes" id="UP000664332">
    <property type="component" value="Unassembled WGS sequence"/>
</dbReference>
<keyword evidence="2" id="KW-0472">Membrane</keyword>
<dbReference type="PIRSF" id="PIRSF037394">
    <property type="entry name" value="ABC_thiamine-permease_YkoE_prd"/>
    <property type="match status" value="1"/>
</dbReference>
<feature type="transmembrane region" description="Helical" evidence="2">
    <location>
        <begin position="113"/>
        <end position="133"/>
    </location>
</feature>
<dbReference type="RefSeq" id="WP_207279293.1">
    <property type="nucleotide sequence ID" value="NZ_JAFLEQ010000016.1"/>
</dbReference>
<feature type="transmembrane region" description="Helical" evidence="2">
    <location>
        <begin position="54"/>
        <end position="77"/>
    </location>
</feature>
<dbReference type="Pfam" id="PF09819">
    <property type="entry name" value="ABC_cobalt"/>
    <property type="match status" value="1"/>
</dbReference>
<comment type="caution">
    <text evidence="3">The sequence shown here is derived from an EMBL/GenBank/DDBJ whole genome shotgun (WGS) entry which is preliminary data.</text>
</comment>
<accession>A0A939IW19</accession>
<dbReference type="EMBL" id="JAFLEQ010000016">
    <property type="protein sequence ID" value="MBN9644826.1"/>
    <property type="molecule type" value="Genomic_DNA"/>
</dbReference>
<protein>
    <submittedName>
        <fullName evidence="3">ECF transporter S component</fullName>
    </submittedName>
</protein>
<feature type="region of interest" description="Disordered" evidence="1">
    <location>
        <begin position="1"/>
        <end position="20"/>
    </location>
</feature>
<feature type="transmembrane region" description="Helical" evidence="2">
    <location>
        <begin position="28"/>
        <end position="48"/>
    </location>
</feature>
<reference evidence="3" key="1">
    <citation type="submission" date="2021-03" db="EMBL/GenBank/DDBJ databases">
        <authorList>
            <person name="Sun Q."/>
        </authorList>
    </citation>
    <scope>NUCLEOTIDE SEQUENCE</scope>
    <source>
        <strain evidence="3">CCM 8862</strain>
    </source>
</reference>
<sequence>MTHTQDNTASTPADSAAPSSAPTFTWTVADILICTVLGLVCGLVFWLYNGPGGAWWEAFNAITPGLAGLTVGPWLFAGPLGGLVIRKPGAAIYCEVIAACLSAALGNQWGLPTVYSGIAQGLGAEIILAVFLYKRFGLPVAVLSGAGAGVGAWVLEFFRGNAAKGIEFNTVYLVSLIISGAVIAGVAVYFMVKALVQTGALDKVRAGRANRQRV</sequence>
<feature type="transmembrane region" description="Helical" evidence="2">
    <location>
        <begin position="140"/>
        <end position="158"/>
    </location>
</feature>
<keyword evidence="4" id="KW-1185">Reference proteome</keyword>
<evidence type="ECO:0000313" key="3">
    <source>
        <dbReference type="EMBL" id="MBN9644826.1"/>
    </source>
</evidence>
<keyword evidence="2" id="KW-1133">Transmembrane helix</keyword>
<evidence type="ECO:0000313" key="4">
    <source>
        <dbReference type="Proteomes" id="UP000664332"/>
    </source>
</evidence>
<keyword evidence="2" id="KW-0812">Transmembrane</keyword>
<organism evidence="3 4">
    <name type="scientific">Corynebacterium mendelii</name>
    <dbReference type="NCBI Taxonomy" id="2765362"/>
    <lineage>
        <taxon>Bacteria</taxon>
        <taxon>Bacillati</taxon>
        <taxon>Actinomycetota</taxon>
        <taxon>Actinomycetes</taxon>
        <taxon>Mycobacteriales</taxon>
        <taxon>Corynebacteriaceae</taxon>
        <taxon>Corynebacterium</taxon>
    </lineage>
</organism>